<dbReference type="InterPro" id="IPR001650">
    <property type="entry name" value="Helicase_C-like"/>
</dbReference>
<dbReference type="EMBL" id="JAKELL010000001">
    <property type="protein sequence ID" value="KAH9001582.1"/>
    <property type="molecule type" value="Genomic_DNA"/>
</dbReference>
<dbReference type="SMART" id="SM00487">
    <property type="entry name" value="DEXDc"/>
    <property type="match status" value="1"/>
</dbReference>
<keyword evidence="2" id="KW-0547">Nucleotide-binding</keyword>
<dbReference type="InterPro" id="IPR005034">
    <property type="entry name" value="Dicer_dimerisation"/>
</dbReference>
<name>A0AAD4LTA2_9AGAM</name>
<protein>
    <recommendedName>
        <fullName evidence="13">Dicer-like protein 1</fullName>
    </recommendedName>
</protein>
<dbReference type="Pfam" id="PF00271">
    <property type="entry name" value="Helicase_C"/>
    <property type="match status" value="1"/>
</dbReference>
<dbReference type="Pfam" id="PF00636">
    <property type="entry name" value="Ribonuclease_3"/>
    <property type="match status" value="2"/>
</dbReference>
<gene>
    <name evidence="11" type="ORF">EDB92DRAFT_1939392</name>
</gene>
<evidence type="ECO:0000259" key="9">
    <source>
        <dbReference type="PROSITE" id="PS51194"/>
    </source>
</evidence>
<keyword evidence="6" id="KW-0694">RNA-binding</keyword>
<dbReference type="CDD" id="cd00593">
    <property type="entry name" value="RIBOc"/>
    <property type="match status" value="2"/>
</dbReference>
<keyword evidence="12" id="KW-1185">Reference proteome</keyword>
<feature type="domain" description="Helicase ATP-binding" evidence="8">
    <location>
        <begin position="40"/>
        <end position="214"/>
    </location>
</feature>
<dbReference type="Proteomes" id="UP001201163">
    <property type="component" value="Unassembled WGS sequence"/>
</dbReference>
<evidence type="ECO:0000256" key="4">
    <source>
        <dbReference type="ARBA" id="ARBA00022806"/>
    </source>
</evidence>
<dbReference type="Gene3D" id="3.30.160.380">
    <property type="entry name" value="Dicer dimerisation domain"/>
    <property type="match status" value="1"/>
</dbReference>
<feature type="domain" description="RNase III" evidence="7">
    <location>
        <begin position="958"/>
        <end position="1065"/>
    </location>
</feature>
<keyword evidence="5" id="KW-0067">ATP-binding</keyword>
<dbReference type="GO" id="GO:0003723">
    <property type="term" value="F:RNA binding"/>
    <property type="evidence" value="ECO:0007669"/>
    <property type="project" value="UniProtKB-UniRule"/>
</dbReference>
<evidence type="ECO:0008006" key="13">
    <source>
        <dbReference type="Google" id="ProtNLM"/>
    </source>
</evidence>
<dbReference type="SMART" id="SM00490">
    <property type="entry name" value="HELICc"/>
    <property type="match status" value="1"/>
</dbReference>
<dbReference type="InterPro" id="IPR027417">
    <property type="entry name" value="P-loop_NTPase"/>
</dbReference>
<dbReference type="GO" id="GO:0005737">
    <property type="term" value="C:cytoplasm"/>
    <property type="evidence" value="ECO:0007669"/>
    <property type="project" value="TreeGrafter"/>
</dbReference>
<keyword evidence="1" id="KW-0677">Repeat</keyword>
<proteinExistence type="inferred from homology"/>
<sequence length="1427" mass="160662">MPEIGVPPRFIKFHPQDHDATQVSDSPSNGLTPRRYQEEIFAKAQQRNVIAVLDTGSGKTLICAMLIKWISAQKNPQKKVVIFLVPKVPLVEQQSKFIAQYTTLRVAPVHSEASAGVMDRDRWSNLFAESEVLVMTGQIFVNILTHSHWSMNKVSLLVFDECHHTRKNHPYTAIMAIYRDCSEVDRPKVFGMTACPTWTPDTRQTSLADLERCLDAKIVTVEEHLDEFALYSSKPTEVIREFPPPPETYPDYPIPTIWSRFDYSQVPESVEIPWQQLNSRYLFALGTLGIFAAELFLYTDLQMRLAELSHPRDLDEMESLRMRYLYADVSHKIDDPPACDVPELRDLYEILAEYQPFFEHTSFCEDVPSPWSLSLSWFSPKVQTLVDILLENYTPEFHGIVFVDRRHIARVLSGIISRIPTLKGIITCAECVGHGRDDKGIAGGMPIHRQRKIVNDFRDGKINLLVATPVAEEGLDFPACDVTVRFDFMQGMVGYVQSRGRARRATSTFVVMVQQDSTSEIDNYRSFSENEAHIKKLYRSSAPRSLQEPVAGETEDGAGDYVYPTDLAKRERFVVPSTGAILTYNSAIGLLGHLCSLIPCDAFTPSHKPRYSGDFVATVRLPSALSLPPEQLIYEGPRKHSKKEAKRAVAFKAVKALHSLGIFDNHLLPAHCKGDLEIDGDRSQADDVTHVPETMDDGRRVAGLVTGTLLPPTELCWNGTTLALGTAELVLFDMDEDWQRRLMQDYTHLGLWWRVTAKPYSTPLSCYLVPLIPHSCQPNFQAMELLLRHPDGGSYDWSGVDERAYGHIMVMNNTQHGRPFLLHKIRFDLTPLSRPPTEIKEIAFQTYREYYQWLLRKRKGHIPEIPKDGPLIEAIFLPRQTSRAYQLLPRDTSIDVEMASGEAAKPVLFPRASTCLFMMSEEMISLFGLFPRLLHRVQDVWRVRSARVSLDLPPILDDYLIEATTLPSAAAGFNNQRLETLGDSVLKLCTSLHLYNRFPHCHEGQLDHLRRRCISNRTLLVRAKAIDLERYLSMEVTEPVKQRMARRSLQDCMEAITGAGYLSGGIPMALQVGRALGLNFGGPVPWHMRYVPPPHPQPAATRYSELQDSLGYEFQHEELLQEALTHPSFWFGRKSYQRLEFLGDAVIDLVVMTYLFKKYPHANSGQLSSLRSRVVCGPVLAFIAVQVLSLHGFLLAGNLELIAAVDKYIPILQAISSRDIVLHSWAHDPPKVLSDIFESLVAAILIDSGYNYDKTVCIVEAVMECVLEILSPDLPPEPVSALFLWVARSGCKRIHFSKSCSREESKQNDTVSVVVHDVTVVGPVTGSSISVARAFASERARMILSTVDSDKALVNLCNCNEQVVCAPVTELAPDDPVDDTTEIGFATAAATELERYRIPQEDVLGEKLETEDDSQIRNALETADHDV</sequence>
<evidence type="ECO:0000256" key="6">
    <source>
        <dbReference type="PROSITE-ProRule" id="PRU00657"/>
    </source>
</evidence>
<dbReference type="GO" id="GO:0004386">
    <property type="term" value="F:helicase activity"/>
    <property type="evidence" value="ECO:0007669"/>
    <property type="project" value="UniProtKB-KW"/>
</dbReference>
<evidence type="ECO:0000256" key="5">
    <source>
        <dbReference type="ARBA" id="ARBA00022840"/>
    </source>
</evidence>
<dbReference type="PANTHER" id="PTHR14950:SF37">
    <property type="entry name" value="ENDORIBONUCLEASE DICER"/>
    <property type="match status" value="1"/>
</dbReference>
<keyword evidence="4" id="KW-0347">Helicase</keyword>
<dbReference type="Pfam" id="PF03368">
    <property type="entry name" value="Dicer_dimer"/>
    <property type="match status" value="1"/>
</dbReference>
<evidence type="ECO:0000313" key="11">
    <source>
        <dbReference type="EMBL" id="KAH9001582.1"/>
    </source>
</evidence>
<comment type="similarity">
    <text evidence="6">Belongs to the helicase family. Dicer subfamily.</text>
</comment>
<keyword evidence="3" id="KW-0378">Hydrolase</keyword>
<dbReference type="PROSITE" id="PS50142">
    <property type="entry name" value="RNASE_3_2"/>
    <property type="match status" value="2"/>
</dbReference>
<evidence type="ECO:0000259" key="7">
    <source>
        <dbReference type="PROSITE" id="PS50142"/>
    </source>
</evidence>
<dbReference type="GO" id="GO:0005634">
    <property type="term" value="C:nucleus"/>
    <property type="evidence" value="ECO:0007669"/>
    <property type="project" value="TreeGrafter"/>
</dbReference>
<feature type="domain" description="RNase III" evidence="7">
    <location>
        <begin position="1103"/>
        <end position="1249"/>
    </location>
</feature>
<dbReference type="InterPro" id="IPR036389">
    <property type="entry name" value="RNase_III_sf"/>
</dbReference>
<dbReference type="PANTHER" id="PTHR14950">
    <property type="entry name" value="DICER-RELATED"/>
    <property type="match status" value="1"/>
</dbReference>
<dbReference type="InterPro" id="IPR011545">
    <property type="entry name" value="DEAD/DEAH_box_helicase_dom"/>
</dbReference>
<reference evidence="11" key="1">
    <citation type="submission" date="2022-01" db="EMBL/GenBank/DDBJ databases">
        <title>Comparative genomics reveals a dynamic genome evolution in the ectomycorrhizal milk-cap (Lactarius) mushrooms.</title>
        <authorList>
            <consortium name="DOE Joint Genome Institute"/>
            <person name="Lebreton A."/>
            <person name="Tang N."/>
            <person name="Kuo A."/>
            <person name="LaButti K."/>
            <person name="Drula E."/>
            <person name="Barry K."/>
            <person name="Clum A."/>
            <person name="Lipzen A."/>
            <person name="Mousain D."/>
            <person name="Ng V."/>
            <person name="Wang R."/>
            <person name="Wang X."/>
            <person name="Dai Y."/>
            <person name="Henrissat B."/>
            <person name="Grigoriev I.V."/>
            <person name="Guerin-Laguette A."/>
            <person name="Yu F."/>
            <person name="Martin F.M."/>
        </authorList>
    </citation>
    <scope>NUCLEOTIDE SEQUENCE</scope>
    <source>
        <strain evidence="11">QP</strain>
    </source>
</reference>
<dbReference type="PROSITE" id="PS51194">
    <property type="entry name" value="HELICASE_CTER"/>
    <property type="match status" value="1"/>
</dbReference>
<dbReference type="InterPro" id="IPR014001">
    <property type="entry name" value="Helicase_ATP-bd"/>
</dbReference>
<dbReference type="Gene3D" id="3.40.50.300">
    <property type="entry name" value="P-loop containing nucleotide triphosphate hydrolases"/>
    <property type="match status" value="2"/>
</dbReference>
<dbReference type="SUPFAM" id="SSF52540">
    <property type="entry name" value="P-loop containing nucleoside triphosphate hydrolases"/>
    <property type="match status" value="1"/>
</dbReference>
<evidence type="ECO:0000313" key="12">
    <source>
        <dbReference type="Proteomes" id="UP001201163"/>
    </source>
</evidence>
<dbReference type="InterPro" id="IPR038248">
    <property type="entry name" value="Dicer_dimer_sf"/>
</dbReference>
<organism evidence="11 12">
    <name type="scientific">Lactarius akahatsu</name>
    <dbReference type="NCBI Taxonomy" id="416441"/>
    <lineage>
        <taxon>Eukaryota</taxon>
        <taxon>Fungi</taxon>
        <taxon>Dikarya</taxon>
        <taxon>Basidiomycota</taxon>
        <taxon>Agaricomycotina</taxon>
        <taxon>Agaricomycetes</taxon>
        <taxon>Russulales</taxon>
        <taxon>Russulaceae</taxon>
        <taxon>Lactarius</taxon>
    </lineage>
</organism>
<dbReference type="CDD" id="cd18034">
    <property type="entry name" value="DEXHc_dicer"/>
    <property type="match status" value="1"/>
</dbReference>
<evidence type="ECO:0000256" key="3">
    <source>
        <dbReference type="ARBA" id="ARBA00022801"/>
    </source>
</evidence>
<feature type="domain" description="Dicer dsRNA-binding fold" evidence="10">
    <location>
        <begin position="577"/>
        <end position="677"/>
    </location>
</feature>
<accession>A0AAD4LTA2</accession>
<dbReference type="SMART" id="SM00535">
    <property type="entry name" value="RIBOc"/>
    <property type="match status" value="2"/>
</dbReference>
<dbReference type="PROSITE" id="PS51327">
    <property type="entry name" value="DICER_DSRBF"/>
    <property type="match status" value="1"/>
</dbReference>
<dbReference type="PROSITE" id="PS51192">
    <property type="entry name" value="HELICASE_ATP_BIND_1"/>
    <property type="match status" value="1"/>
</dbReference>
<dbReference type="PROSITE" id="PS00517">
    <property type="entry name" value="RNASE_3_1"/>
    <property type="match status" value="1"/>
</dbReference>
<dbReference type="SUPFAM" id="SSF69065">
    <property type="entry name" value="RNase III domain-like"/>
    <property type="match status" value="2"/>
</dbReference>
<dbReference type="InterPro" id="IPR000999">
    <property type="entry name" value="RNase_III_dom"/>
</dbReference>
<dbReference type="Pfam" id="PF00270">
    <property type="entry name" value="DEAD"/>
    <property type="match status" value="1"/>
</dbReference>
<dbReference type="Gene3D" id="1.10.1520.10">
    <property type="entry name" value="Ribonuclease III domain"/>
    <property type="match status" value="2"/>
</dbReference>
<evidence type="ECO:0000256" key="2">
    <source>
        <dbReference type="ARBA" id="ARBA00022741"/>
    </source>
</evidence>
<feature type="domain" description="Helicase C-terminal" evidence="9">
    <location>
        <begin position="389"/>
        <end position="550"/>
    </location>
</feature>
<dbReference type="GO" id="GO:0004525">
    <property type="term" value="F:ribonuclease III activity"/>
    <property type="evidence" value="ECO:0007669"/>
    <property type="project" value="InterPro"/>
</dbReference>
<dbReference type="GO" id="GO:0005524">
    <property type="term" value="F:ATP binding"/>
    <property type="evidence" value="ECO:0007669"/>
    <property type="project" value="UniProtKB-KW"/>
</dbReference>
<dbReference type="GO" id="GO:0030422">
    <property type="term" value="P:siRNA processing"/>
    <property type="evidence" value="ECO:0007669"/>
    <property type="project" value="TreeGrafter"/>
</dbReference>
<comment type="caution">
    <text evidence="11">The sequence shown here is derived from an EMBL/GenBank/DDBJ whole genome shotgun (WGS) entry which is preliminary data.</text>
</comment>
<evidence type="ECO:0000256" key="1">
    <source>
        <dbReference type="ARBA" id="ARBA00022737"/>
    </source>
</evidence>
<evidence type="ECO:0000259" key="10">
    <source>
        <dbReference type="PROSITE" id="PS51327"/>
    </source>
</evidence>
<evidence type="ECO:0000259" key="8">
    <source>
        <dbReference type="PROSITE" id="PS51192"/>
    </source>
</evidence>